<proteinExistence type="predicted"/>
<keyword evidence="1" id="KW-0399">Innate immunity</keyword>
<dbReference type="PROSITE" id="PS50001">
    <property type="entry name" value="SH2"/>
    <property type="match status" value="1"/>
</dbReference>
<dbReference type="GO" id="GO:0045087">
    <property type="term" value="P:innate immune response"/>
    <property type="evidence" value="ECO:0007669"/>
    <property type="project" value="UniProtKB-KW"/>
</dbReference>
<evidence type="ECO:0000256" key="3">
    <source>
        <dbReference type="ARBA" id="ARBA00022999"/>
    </source>
</evidence>
<accession>A0A3Q3AHL4</accession>
<evidence type="ECO:0000256" key="1">
    <source>
        <dbReference type="ARBA" id="ARBA00022588"/>
    </source>
</evidence>
<name>A0A3Q3AHL4_KRYMA</name>
<evidence type="ECO:0000256" key="6">
    <source>
        <dbReference type="SAM" id="MobiDB-lite"/>
    </source>
</evidence>
<keyword evidence="3 5" id="KW-0727">SH2 domain</keyword>
<evidence type="ECO:0000313" key="8">
    <source>
        <dbReference type="Ensembl" id="ENSKMAP00000015821.1"/>
    </source>
</evidence>
<dbReference type="PANTHER" id="PTHR46051:SF1">
    <property type="entry name" value="INOSITOL POLYPHOSPHATE-RELATED PHOSPHATASE DOMAIN-CONTAINING PROTEIN"/>
    <property type="match status" value="1"/>
</dbReference>
<sequence length="183" mass="20287">MAAALPECYHGPMSKKECEELLGRKNKDGAYLIRESESIQGALCLCVYKQKVIYTYRILQAHNGSYTLLTSGGVEETYFKSLEDLVRNYKRKNQGLAIHLRHAVKKKTAMLIQRPSKRETPPNIQAGLPSGVSAGVPSVPPPRVAPRVSAGRTAQRGHIPLLEDDPDYENNPSSEYVEVLPDV</sequence>
<keyword evidence="9" id="KW-1185">Reference proteome</keyword>
<dbReference type="STRING" id="37003.ENSKMAP00000015821"/>
<dbReference type="KEGG" id="kmr:108250619"/>
<evidence type="ECO:0000259" key="7">
    <source>
        <dbReference type="PROSITE" id="PS50001"/>
    </source>
</evidence>
<dbReference type="GO" id="GO:0009966">
    <property type="term" value="P:regulation of signal transduction"/>
    <property type="evidence" value="ECO:0007669"/>
    <property type="project" value="TreeGrafter"/>
</dbReference>
<keyword evidence="2" id="KW-0391">Immunity</keyword>
<reference evidence="8" key="1">
    <citation type="submission" date="2025-08" db="UniProtKB">
        <authorList>
            <consortium name="Ensembl"/>
        </authorList>
    </citation>
    <scope>IDENTIFICATION</scope>
</reference>
<evidence type="ECO:0000313" key="9">
    <source>
        <dbReference type="Proteomes" id="UP000264800"/>
    </source>
</evidence>
<evidence type="ECO:0000256" key="2">
    <source>
        <dbReference type="ARBA" id="ARBA00022859"/>
    </source>
</evidence>
<dbReference type="OMA" id="EHDYENA"/>
<dbReference type="PANTHER" id="PTHR46051">
    <property type="entry name" value="SH2 DOMAIN-CONTAINING PROTEIN"/>
    <property type="match status" value="1"/>
</dbReference>
<dbReference type="Pfam" id="PF00017">
    <property type="entry name" value="SH2"/>
    <property type="match status" value="1"/>
</dbReference>
<feature type="domain" description="SH2" evidence="7">
    <location>
        <begin position="8"/>
        <end position="104"/>
    </location>
</feature>
<dbReference type="SUPFAM" id="SSF55550">
    <property type="entry name" value="SH2 domain"/>
    <property type="match status" value="1"/>
</dbReference>
<dbReference type="Ensembl" id="ENSKMAT00000016049.1">
    <property type="protein sequence ID" value="ENSKMAP00000015821.1"/>
    <property type="gene ID" value="ENSKMAG00000011823.1"/>
</dbReference>
<dbReference type="OrthoDB" id="8815311at2759"/>
<evidence type="ECO:0000256" key="4">
    <source>
        <dbReference type="ARBA" id="ARBA00023130"/>
    </source>
</evidence>
<dbReference type="GeneID" id="108250619"/>
<dbReference type="SMART" id="SM00252">
    <property type="entry name" value="SH2"/>
    <property type="match status" value="1"/>
</dbReference>
<keyword evidence="4" id="KW-1064">Adaptive immunity</keyword>
<protein>
    <submittedName>
        <fullName evidence="8">Si:ch73-264p11.1</fullName>
    </submittedName>
</protein>
<dbReference type="PRINTS" id="PR00401">
    <property type="entry name" value="SH2DOMAIN"/>
</dbReference>
<organism evidence="8 9">
    <name type="scientific">Kryptolebias marmoratus</name>
    <name type="common">Mangrove killifish</name>
    <name type="synonym">Rivulus marmoratus</name>
    <dbReference type="NCBI Taxonomy" id="37003"/>
    <lineage>
        <taxon>Eukaryota</taxon>
        <taxon>Metazoa</taxon>
        <taxon>Chordata</taxon>
        <taxon>Craniata</taxon>
        <taxon>Vertebrata</taxon>
        <taxon>Euteleostomi</taxon>
        <taxon>Actinopterygii</taxon>
        <taxon>Neopterygii</taxon>
        <taxon>Teleostei</taxon>
        <taxon>Neoteleostei</taxon>
        <taxon>Acanthomorphata</taxon>
        <taxon>Ovalentaria</taxon>
        <taxon>Atherinomorphae</taxon>
        <taxon>Cyprinodontiformes</taxon>
        <taxon>Rivulidae</taxon>
        <taxon>Kryptolebias</taxon>
    </lineage>
</organism>
<reference evidence="8" key="2">
    <citation type="submission" date="2025-09" db="UniProtKB">
        <authorList>
            <consortium name="Ensembl"/>
        </authorList>
    </citation>
    <scope>IDENTIFICATION</scope>
</reference>
<dbReference type="Proteomes" id="UP000264800">
    <property type="component" value="Unplaced"/>
</dbReference>
<evidence type="ECO:0000256" key="5">
    <source>
        <dbReference type="PROSITE-ProRule" id="PRU00191"/>
    </source>
</evidence>
<dbReference type="GO" id="GO:0050776">
    <property type="term" value="P:regulation of immune response"/>
    <property type="evidence" value="ECO:0007669"/>
    <property type="project" value="TreeGrafter"/>
</dbReference>
<dbReference type="GO" id="GO:0002250">
    <property type="term" value="P:adaptive immune response"/>
    <property type="evidence" value="ECO:0007669"/>
    <property type="project" value="UniProtKB-KW"/>
</dbReference>
<dbReference type="InterPro" id="IPR000980">
    <property type="entry name" value="SH2"/>
</dbReference>
<dbReference type="AlphaFoldDB" id="A0A3Q3AHL4"/>
<dbReference type="RefSeq" id="XP_017296066.1">
    <property type="nucleotide sequence ID" value="XM_017440577.3"/>
</dbReference>
<dbReference type="GeneTree" id="ENSGT00940000156202"/>
<dbReference type="Gene3D" id="3.30.505.10">
    <property type="entry name" value="SH2 domain"/>
    <property type="match status" value="1"/>
</dbReference>
<dbReference type="InterPro" id="IPR036860">
    <property type="entry name" value="SH2_dom_sf"/>
</dbReference>
<feature type="region of interest" description="Disordered" evidence="6">
    <location>
        <begin position="115"/>
        <end position="183"/>
    </location>
</feature>